<comment type="caution">
    <text evidence="2">The sequence shown here is derived from an EMBL/GenBank/DDBJ whole genome shotgun (WGS) entry which is preliminary data.</text>
</comment>
<sequence length="152" mass="16680">MTLDRRTLNTALVSISGIAFVLNFTWEMLQMPLFEGMDWSPTSWTLCAAASLGDAAFSAAAYTALALRHGEARWVCRRDARDVGWVVMGGLVAGVLGEWVSRALGWWSYSDRMPLIPGLEVGVVPLVQLAVLTVATFELVRHFGLCLSRPHT</sequence>
<feature type="transmembrane region" description="Helical" evidence="1">
    <location>
        <begin position="7"/>
        <end position="26"/>
    </location>
</feature>
<keyword evidence="3" id="KW-1185">Reference proteome</keyword>
<keyword evidence="1" id="KW-0812">Transmembrane</keyword>
<dbReference type="PATRIC" id="fig|1476583.3.peg.3535"/>
<dbReference type="STRING" id="1476583.DEIPH_ctg139orf0012"/>
<name>A0A016QKH9_9DEIO</name>
<dbReference type="OrthoDB" id="979152at2"/>
<keyword evidence="1" id="KW-0472">Membrane</keyword>
<feature type="transmembrane region" description="Helical" evidence="1">
    <location>
        <begin position="121"/>
        <end position="140"/>
    </location>
</feature>
<feature type="transmembrane region" description="Helical" evidence="1">
    <location>
        <begin position="83"/>
        <end position="101"/>
    </location>
</feature>
<reference evidence="2 3" key="1">
    <citation type="submission" date="2014-03" db="EMBL/GenBank/DDBJ databases">
        <title>Draft genome sequence of Deinococcus phoenicis 1P10ME.</title>
        <authorList>
            <person name="Stepanov V.G."/>
            <person name="Vaishampayan P."/>
            <person name="Venkateswaran K."/>
            <person name="Fox G.E."/>
        </authorList>
    </citation>
    <scope>NUCLEOTIDE SEQUENCE [LARGE SCALE GENOMIC DNA]</scope>
    <source>
        <strain evidence="2 3">1P10ME</strain>
    </source>
</reference>
<dbReference type="AlphaFoldDB" id="A0A016QKH9"/>
<feature type="transmembrane region" description="Helical" evidence="1">
    <location>
        <begin position="42"/>
        <end position="62"/>
    </location>
</feature>
<dbReference type="EMBL" id="JHAC01000093">
    <property type="protein sequence ID" value="EYB66299.1"/>
    <property type="molecule type" value="Genomic_DNA"/>
</dbReference>
<evidence type="ECO:0000313" key="3">
    <source>
        <dbReference type="Proteomes" id="UP000020492"/>
    </source>
</evidence>
<keyword evidence="1" id="KW-1133">Transmembrane helix</keyword>
<proteinExistence type="predicted"/>
<evidence type="ECO:0000313" key="2">
    <source>
        <dbReference type="EMBL" id="EYB66299.1"/>
    </source>
</evidence>
<dbReference type="Proteomes" id="UP000020492">
    <property type="component" value="Unassembled WGS sequence"/>
</dbReference>
<evidence type="ECO:0000256" key="1">
    <source>
        <dbReference type="SAM" id="Phobius"/>
    </source>
</evidence>
<protein>
    <submittedName>
        <fullName evidence="2">Uncharacterized protein</fullName>
    </submittedName>
</protein>
<accession>A0A016QKH9</accession>
<dbReference type="RefSeq" id="WP_034360808.1">
    <property type="nucleotide sequence ID" value="NZ_JHAC01000093.1"/>
</dbReference>
<organism evidence="2 3">
    <name type="scientific">Deinococcus phoenicis</name>
    <dbReference type="NCBI Taxonomy" id="1476583"/>
    <lineage>
        <taxon>Bacteria</taxon>
        <taxon>Thermotogati</taxon>
        <taxon>Deinococcota</taxon>
        <taxon>Deinococci</taxon>
        <taxon>Deinococcales</taxon>
        <taxon>Deinococcaceae</taxon>
        <taxon>Deinococcus</taxon>
    </lineage>
</organism>
<gene>
    <name evidence="2" type="ORF">DEIPH_ctg139orf0012</name>
</gene>